<dbReference type="Proteomes" id="UP001363622">
    <property type="component" value="Unassembled WGS sequence"/>
</dbReference>
<dbReference type="EMBL" id="JBBPHU010000006">
    <property type="protein sequence ID" value="KAK7516799.1"/>
    <property type="molecule type" value="Genomic_DNA"/>
</dbReference>
<name>A0ABR1KMN6_9PEZI</name>
<evidence type="ECO:0000313" key="3">
    <source>
        <dbReference type="Proteomes" id="UP001363622"/>
    </source>
</evidence>
<feature type="transmembrane region" description="Helical" evidence="1">
    <location>
        <begin position="12"/>
        <end position="31"/>
    </location>
</feature>
<sequence length="141" mass="15314">MLVFAGRSLDMACSLSHLELGGIFIFFFFYFPDDHITMGRVLGTISRSAFFTTNTTTTTTSARKQISHHFGLARGACSISSQQREHQVSGNRMESSGAGVYVNCCLSSVSRPMAGLDLGFPSLLLIVSLLALPLLHTGRSY</sequence>
<proteinExistence type="predicted"/>
<evidence type="ECO:0000256" key="1">
    <source>
        <dbReference type="SAM" id="Phobius"/>
    </source>
</evidence>
<accession>A0ABR1KMN6</accession>
<organism evidence="2 3">
    <name type="scientific">Phyllosticta citriasiana</name>
    <dbReference type="NCBI Taxonomy" id="595635"/>
    <lineage>
        <taxon>Eukaryota</taxon>
        <taxon>Fungi</taxon>
        <taxon>Dikarya</taxon>
        <taxon>Ascomycota</taxon>
        <taxon>Pezizomycotina</taxon>
        <taxon>Dothideomycetes</taxon>
        <taxon>Dothideomycetes incertae sedis</taxon>
        <taxon>Botryosphaeriales</taxon>
        <taxon>Phyllostictaceae</taxon>
        <taxon>Phyllosticta</taxon>
    </lineage>
</organism>
<keyword evidence="1" id="KW-1133">Transmembrane helix</keyword>
<keyword evidence="1" id="KW-0812">Transmembrane</keyword>
<reference evidence="2 3" key="1">
    <citation type="submission" date="2024-04" db="EMBL/GenBank/DDBJ databases">
        <title>Phyllosticta paracitricarpa is synonymous to the EU quarantine fungus P. citricarpa based on phylogenomic analyses.</title>
        <authorList>
            <consortium name="Lawrence Berkeley National Laboratory"/>
            <person name="Van Ingen-Buijs V.A."/>
            <person name="Van Westerhoven A.C."/>
            <person name="Haridas S."/>
            <person name="Skiadas P."/>
            <person name="Martin F."/>
            <person name="Groenewald J.Z."/>
            <person name="Crous P.W."/>
            <person name="Seidl M.F."/>
        </authorList>
    </citation>
    <scope>NUCLEOTIDE SEQUENCE [LARGE SCALE GENOMIC DNA]</scope>
    <source>
        <strain evidence="2 3">CBS 123371</strain>
    </source>
</reference>
<evidence type="ECO:0000313" key="2">
    <source>
        <dbReference type="EMBL" id="KAK7516799.1"/>
    </source>
</evidence>
<protein>
    <submittedName>
        <fullName evidence="2">Uncharacterized protein</fullName>
    </submittedName>
</protein>
<gene>
    <name evidence="2" type="ORF">IWZ03DRAFT_197749</name>
</gene>
<comment type="caution">
    <text evidence="2">The sequence shown here is derived from an EMBL/GenBank/DDBJ whole genome shotgun (WGS) entry which is preliminary data.</text>
</comment>
<keyword evidence="3" id="KW-1185">Reference proteome</keyword>
<feature type="transmembrane region" description="Helical" evidence="1">
    <location>
        <begin position="118"/>
        <end position="135"/>
    </location>
</feature>
<keyword evidence="1" id="KW-0472">Membrane</keyword>